<dbReference type="Proteomes" id="UP001148629">
    <property type="component" value="Unassembled WGS sequence"/>
</dbReference>
<comment type="caution">
    <text evidence="1">The sequence shown here is derived from an EMBL/GenBank/DDBJ whole genome shotgun (WGS) entry which is preliminary data.</text>
</comment>
<protein>
    <submittedName>
        <fullName evidence="1">Uncharacterized protein</fullName>
    </submittedName>
</protein>
<keyword evidence="2" id="KW-1185">Reference proteome</keyword>
<evidence type="ECO:0000313" key="1">
    <source>
        <dbReference type="EMBL" id="KAJ3548878.1"/>
    </source>
</evidence>
<sequence>MRTRKRRQYWTPAEPYPREIITSVPGPSVFSRMDVIHEAMKTCPSITTLSIRPTFSGCFAGPDRWNLPFDLTGSEIYLPSLEVLELERYDFSDREWDTIRPPQLEWAPQWPPSLGWSSLTWWCSDIIAYPYELMQRWCSWASSSRASQWRNLRSLPPKQRQKTNLELWMDAMDFTGVKILAIKNPRVHSREDPLFTKLPRVLHNVRKLTIWGSWGCTDGGCFDQDGVPMPSALTFILALSHNSLTHLTWLDGGTCDAAILKRVLERHSSTLETLEWRHSEINWHRRPVFTTAGFRSMGALVPNLRTLIIDLNRDDDMPYAELKAIAESFPNLTRLTTYWELSDNTKDLTVPLGPEDESWGDFYKYPKITESEFLSLFNYIRSAKVGKKFDSVQFRAGDWTRSYHSGVRSMKSWLEQRYLWFTFTVDSASNDGYLCQELQLNRDLDDKLESVYSFAELADRYGGRIKSWDVESDS</sequence>
<reference evidence="1" key="1">
    <citation type="submission" date="2022-08" db="EMBL/GenBank/DDBJ databases">
        <title>Genome Sequence of Fusarium decemcellulare.</title>
        <authorList>
            <person name="Buettner E."/>
        </authorList>
    </citation>
    <scope>NUCLEOTIDE SEQUENCE</scope>
    <source>
        <strain evidence="1">Babe19</strain>
    </source>
</reference>
<dbReference type="EMBL" id="JANRMS010000036">
    <property type="protein sequence ID" value="KAJ3548878.1"/>
    <property type="molecule type" value="Genomic_DNA"/>
</dbReference>
<gene>
    <name evidence="1" type="ORF">NM208_g785</name>
</gene>
<proteinExistence type="predicted"/>
<accession>A0ACC1SYE8</accession>
<organism evidence="1 2">
    <name type="scientific">Fusarium decemcellulare</name>
    <dbReference type="NCBI Taxonomy" id="57161"/>
    <lineage>
        <taxon>Eukaryota</taxon>
        <taxon>Fungi</taxon>
        <taxon>Dikarya</taxon>
        <taxon>Ascomycota</taxon>
        <taxon>Pezizomycotina</taxon>
        <taxon>Sordariomycetes</taxon>
        <taxon>Hypocreomycetidae</taxon>
        <taxon>Hypocreales</taxon>
        <taxon>Nectriaceae</taxon>
        <taxon>Fusarium</taxon>
        <taxon>Fusarium decemcellulare species complex</taxon>
    </lineage>
</organism>
<name>A0ACC1SYE8_9HYPO</name>
<evidence type="ECO:0000313" key="2">
    <source>
        <dbReference type="Proteomes" id="UP001148629"/>
    </source>
</evidence>